<evidence type="ECO:0008006" key="3">
    <source>
        <dbReference type="Google" id="ProtNLM"/>
    </source>
</evidence>
<name>Q6MHF1_BDEBA</name>
<proteinExistence type="predicted"/>
<dbReference type="InterPro" id="IPR030820">
    <property type="entry name" value="OMP_myx_plus_Proteobacteria"/>
</dbReference>
<dbReference type="EMBL" id="BX842656">
    <property type="protein sequence ID" value="CAE80976.1"/>
    <property type="molecule type" value="Genomic_DNA"/>
</dbReference>
<evidence type="ECO:0000313" key="2">
    <source>
        <dbReference type="Proteomes" id="UP000008080"/>
    </source>
</evidence>
<dbReference type="HOGENOM" id="CLU_1068167_0_0_7"/>
<sequence>MAVISLIVEMSLNMKSILLIFTVLFASTFSRAQSEISPADSGTEQGEIDFVERLLENDTNVFKEPPKSFGGSSAKPQAAEYTTLNSQSIHSDLAVIQKNYMPKTGRVQLSGGFTLLPSDVFFRTFGLNTKASYHFNETWGLEAFAYVFTSSSRSEVDSLNQEQGLEVKSLLSMQNFYGVNLYFNSIYGKTAWMDSKIIPFEIYQTVGIGKVRTDGGEDATSFQVGLGDLFSLDRSHALRVDLTWAFYSAKNYEGDDQNSNSLFLTLSYGLFWPEPDYR</sequence>
<gene>
    <name evidence="1" type="ordered locus">Bd3598</name>
</gene>
<organism evidence="1 2">
    <name type="scientific">Bdellovibrio bacteriovorus (strain ATCC 15356 / DSM 50701 / NCIMB 9529 / HD100)</name>
    <dbReference type="NCBI Taxonomy" id="264462"/>
    <lineage>
        <taxon>Bacteria</taxon>
        <taxon>Pseudomonadati</taxon>
        <taxon>Bdellovibrionota</taxon>
        <taxon>Bdellovibrionia</taxon>
        <taxon>Bdellovibrionales</taxon>
        <taxon>Pseudobdellovibrionaceae</taxon>
        <taxon>Bdellovibrio</taxon>
    </lineage>
</organism>
<dbReference type="Proteomes" id="UP000008080">
    <property type="component" value="Chromosome"/>
</dbReference>
<dbReference type="AlphaFoldDB" id="Q6MHF1"/>
<dbReference type="SUPFAM" id="SSF56925">
    <property type="entry name" value="OMPA-like"/>
    <property type="match status" value="1"/>
</dbReference>
<dbReference type="KEGG" id="bba:Bd3598"/>
<dbReference type="STRING" id="264462.Bd3598"/>
<reference evidence="1 2" key="1">
    <citation type="journal article" date="2004" name="Science">
        <title>A predator unmasked: life cycle of Bdellovibrio bacteriovorus from a genomic perspective.</title>
        <authorList>
            <person name="Rendulic S."/>
            <person name="Jagtap P."/>
            <person name="Rosinus A."/>
            <person name="Eppinger M."/>
            <person name="Baar C."/>
            <person name="Lanz C."/>
            <person name="Keller H."/>
            <person name="Lambert C."/>
            <person name="Evans K.J."/>
            <person name="Goesmann A."/>
            <person name="Meyer F."/>
            <person name="Sockett R.E."/>
            <person name="Schuster S.C."/>
        </authorList>
    </citation>
    <scope>NUCLEOTIDE SEQUENCE [LARGE SCALE GENOMIC DNA]</scope>
    <source>
        <strain evidence="2">ATCC 15356 / DSM 50701 / NCIMB 9529 / HD100</strain>
    </source>
</reference>
<keyword evidence="2" id="KW-1185">Reference proteome</keyword>
<accession>Q6MHF1</accession>
<protein>
    <recommendedName>
        <fullName evidence="3">Outer membrane beta-barrel domain-containing protein</fullName>
    </recommendedName>
</protein>
<dbReference type="InterPro" id="IPR011250">
    <property type="entry name" value="OMP/PagP_B-barrel"/>
</dbReference>
<evidence type="ECO:0000313" key="1">
    <source>
        <dbReference type="EMBL" id="CAE80976.1"/>
    </source>
</evidence>
<dbReference type="NCBIfam" id="TIGR04565">
    <property type="entry name" value="OMP_myx_plus"/>
    <property type="match status" value="1"/>
</dbReference>